<dbReference type="Gene3D" id="2.40.50.140">
    <property type="entry name" value="Nucleic acid-binding proteins"/>
    <property type="match status" value="1"/>
</dbReference>
<dbReference type="SMART" id="SM00382">
    <property type="entry name" value="AAA"/>
    <property type="match status" value="1"/>
</dbReference>
<evidence type="ECO:0000256" key="6">
    <source>
        <dbReference type="ARBA" id="ARBA00022840"/>
    </source>
</evidence>
<dbReference type="InterPro" id="IPR012340">
    <property type="entry name" value="NA-bd_OB-fold"/>
</dbReference>
<protein>
    <submittedName>
        <fullName evidence="9">Sugar ABC transporter ATP-binding protein</fullName>
    </submittedName>
</protein>
<dbReference type="EMBL" id="LKHS01000001">
    <property type="protein sequence ID" value="KQH87895.1"/>
    <property type="molecule type" value="Genomic_DNA"/>
</dbReference>
<dbReference type="Pfam" id="PF00005">
    <property type="entry name" value="ABC_tran"/>
    <property type="match status" value="1"/>
</dbReference>
<dbReference type="InterPro" id="IPR017871">
    <property type="entry name" value="ABC_transporter-like_CS"/>
</dbReference>
<keyword evidence="6 9" id="KW-0067">ATP-binding</keyword>
<dbReference type="AlphaFoldDB" id="A0A0Q2N7U3"/>
<dbReference type="Gene3D" id="2.40.50.100">
    <property type="match status" value="1"/>
</dbReference>
<dbReference type="InterPro" id="IPR027417">
    <property type="entry name" value="P-loop_NTPase"/>
</dbReference>
<dbReference type="SUPFAM" id="SSF52540">
    <property type="entry name" value="P-loop containing nucleoside triphosphate hydrolases"/>
    <property type="match status" value="1"/>
</dbReference>
<dbReference type="FunCoup" id="A0A0Q2N7U3">
    <property type="interactions" value="177"/>
</dbReference>
<dbReference type="GO" id="GO:1990060">
    <property type="term" value="C:maltose transport complex"/>
    <property type="evidence" value="ECO:0007669"/>
    <property type="project" value="TreeGrafter"/>
</dbReference>
<dbReference type="GO" id="GO:0005524">
    <property type="term" value="F:ATP binding"/>
    <property type="evidence" value="ECO:0007669"/>
    <property type="project" value="UniProtKB-KW"/>
</dbReference>
<dbReference type="FunFam" id="3.40.50.300:FF:000042">
    <property type="entry name" value="Maltose/maltodextrin ABC transporter, ATP-binding protein"/>
    <property type="match status" value="1"/>
</dbReference>
<feature type="domain" description="ABC transporter" evidence="8">
    <location>
        <begin position="4"/>
        <end position="240"/>
    </location>
</feature>
<comment type="caution">
    <text evidence="9">The sequence shown here is derived from an EMBL/GenBank/DDBJ whole genome shotgun (WGS) entry which is preliminary data.</text>
</comment>
<evidence type="ECO:0000256" key="4">
    <source>
        <dbReference type="ARBA" id="ARBA00022597"/>
    </source>
</evidence>
<evidence type="ECO:0000313" key="9">
    <source>
        <dbReference type="EMBL" id="KQH87895.1"/>
    </source>
</evidence>
<dbReference type="Gene3D" id="3.40.50.300">
    <property type="entry name" value="P-loop containing nucleotide triphosphate hydrolases"/>
    <property type="match status" value="1"/>
</dbReference>
<dbReference type="InterPro" id="IPR047641">
    <property type="entry name" value="ABC_transpr_MalK/UgpC-like"/>
</dbReference>
<evidence type="ECO:0000256" key="7">
    <source>
        <dbReference type="ARBA" id="ARBA00023136"/>
    </source>
</evidence>
<organism evidence="9 10">
    <name type="scientific">Vibrio furnissii</name>
    <dbReference type="NCBI Taxonomy" id="29494"/>
    <lineage>
        <taxon>Bacteria</taxon>
        <taxon>Pseudomonadati</taxon>
        <taxon>Pseudomonadota</taxon>
        <taxon>Gammaproteobacteria</taxon>
        <taxon>Vibrionales</taxon>
        <taxon>Vibrionaceae</taxon>
        <taxon>Vibrio</taxon>
    </lineage>
</organism>
<dbReference type="GO" id="GO:0015423">
    <property type="term" value="F:ABC-type maltose transporter activity"/>
    <property type="evidence" value="ECO:0007669"/>
    <property type="project" value="TreeGrafter"/>
</dbReference>
<sequence length="380" mass="42489">MAEVKFNKLEKVYSNGFKAVHGIDLTINEGEFLVIVGPSGCAKSTTLRMLAGLENITGGEVTIGNKVVNNLPPKDRGIAMVFQNYALYPHMTVRENLGFGLKLQKLPKEEIEQRVNEAAKILEIEELLERLPRQLSGGQAQRVAVGRAIVKKPDVFLFDEPLSNLDAKLRASMRVRISDLHKHLKAENRPATAVYVTHDQTEAMTMGDRICVMKLGEIMQVDTPDELYNNPVNMFVAGFIGAPEMNLRDVTLEDIDGELAVQIEGQRLTISAEKAANIKAHSYNKTVLGIRPDNITLNLTDEVPEGMQSLIGDVIRMENMGHEVFVYFRVGKEEFTARVPIDDVKAKLNMELKRGVSFMVDMNKAHIFDKETEKNISLKK</sequence>
<dbReference type="Pfam" id="PF17912">
    <property type="entry name" value="OB_MalK"/>
    <property type="match status" value="1"/>
</dbReference>
<dbReference type="InterPro" id="IPR003593">
    <property type="entry name" value="AAA+_ATPase"/>
</dbReference>
<accession>A0A0Q2N7U3</accession>
<keyword evidence="10" id="KW-1185">Reference proteome</keyword>
<dbReference type="SUPFAM" id="SSF50331">
    <property type="entry name" value="MOP-like"/>
    <property type="match status" value="1"/>
</dbReference>
<name>A0A0Q2N7U3_VIBFU</name>
<dbReference type="GO" id="GO:0055052">
    <property type="term" value="C:ATP-binding cassette (ABC) transporter complex, substrate-binding subunit-containing"/>
    <property type="evidence" value="ECO:0007669"/>
    <property type="project" value="TreeGrafter"/>
</dbReference>
<dbReference type="InterPro" id="IPR003439">
    <property type="entry name" value="ABC_transporter-like_ATP-bd"/>
</dbReference>
<dbReference type="InParanoid" id="A0A0Q2N7U3"/>
<dbReference type="RefSeq" id="WP_055464991.1">
    <property type="nucleotide sequence ID" value="NZ_LKHS01000001.1"/>
</dbReference>
<dbReference type="PROSITE" id="PS50893">
    <property type="entry name" value="ABC_TRANSPORTER_2"/>
    <property type="match status" value="1"/>
</dbReference>
<keyword evidence="4" id="KW-0762">Sugar transport</keyword>
<evidence type="ECO:0000256" key="3">
    <source>
        <dbReference type="ARBA" id="ARBA00022519"/>
    </source>
</evidence>
<keyword evidence="3" id="KW-0997">Cell inner membrane</keyword>
<evidence type="ECO:0000313" key="10">
    <source>
        <dbReference type="Proteomes" id="UP000051221"/>
    </source>
</evidence>
<evidence type="ECO:0000256" key="1">
    <source>
        <dbReference type="ARBA" id="ARBA00022448"/>
    </source>
</evidence>
<dbReference type="NCBIfam" id="NF008653">
    <property type="entry name" value="PRK11650.1"/>
    <property type="match status" value="1"/>
</dbReference>
<keyword evidence="5" id="KW-0547">Nucleotide-binding</keyword>
<dbReference type="PROSITE" id="PS00211">
    <property type="entry name" value="ABC_TRANSPORTER_1"/>
    <property type="match status" value="1"/>
</dbReference>
<keyword evidence="1" id="KW-0813">Transport</keyword>
<dbReference type="Proteomes" id="UP000051221">
    <property type="component" value="Unassembled WGS sequence"/>
</dbReference>
<reference evidence="9 10" key="1">
    <citation type="submission" date="2015-08" db="EMBL/GenBank/DDBJ databases">
        <title>Antibacterial properties of a collection of Vibrionaceae strains.</title>
        <authorList>
            <person name="Giubergia S."/>
        </authorList>
    </citation>
    <scope>NUCLEOTIDE SEQUENCE [LARGE SCALE GENOMIC DNA]</scope>
    <source>
        <strain evidence="9 10">S0821</strain>
    </source>
</reference>
<evidence type="ECO:0000259" key="8">
    <source>
        <dbReference type="PROSITE" id="PS50893"/>
    </source>
</evidence>
<dbReference type="InterPro" id="IPR040582">
    <property type="entry name" value="OB_MalK-like"/>
</dbReference>
<keyword evidence="2" id="KW-1003">Cell membrane</keyword>
<dbReference type="InterPro" id="IPR008995">
    <property type="entry name" value="Mo/tungstate-bd_C_term_dom"/>
</dbReference>
<proteinExistence type="predicted"/>
<evidence type="ECO:0000256" key="5">
    <source>
        <dbReference type="ARBA" id="ARBA00022741"/>
    </source>
</evidence>
<dbReference type="PANTHER" id="PTHR43875:SF3">
    <property type="entry name" value="MALTOSE_MALTODEXTRIN IMPORT ATP-BINDING PROTEIN MALK"/>
    <property type="match status" value="1"/>
</dbReference>
<evidence type="ECO:0000256" key="2">
    <source>
        <dbReference type="ARBA" id="ARBA00022475"/>
    </source>
</evidence>
<dbReference type="PANTHER" id="PTHR43875">
    <property type="entry name" value="MALTODEXTRIN IMPORT ATP-BINDING PROTEIN MSMX"/>
    <property type="match status" value="1"/>
</dbReference>
<dbReference type="GO" id="GO:0016887">
    <property type="term" value="F:ATP hydrolysis activity"/>
    <property type="evidence" value="ECO:0007669"/>
    <property type="project" value="InterPro"/>
</dbReference>
<gene>
    <name evidence="9" type="ORF">AMR76_00980</name>
</gene>
<keyword evidence="7" id="KW-0472">Membrane</keyword>